<keyword evidence="3" id="KW-1185">Reference proteome</keyword>
<dbReference type="AlphaFoldDB" id="A0A0C3GM63"/>
<name>A0A0C3GM63_OIDMZ</name>
<dbReference type="PANTHER" id="PTHR37535:SF2">
    <property type="entry name" value="FINGER DOMAIN PROTEIN, PUTATIVE (AFU_ORTHOLOGUE AFUA_6G09300)-RELATED"/>
    <property type="match status" value="1"/>
</dbReference>
<dbReference type="EMBL" id="KN832913">
    <property type="protein sequence ID" value="KIM92634.1"/>
    <property type="molecule type" value="Genomic_DNA"/>
</dbReference>
<dbReference type="PROSITE" id="PS00028">
    <property type="entry name" value="ZINC_FINGER_C2H2_1"/>
    <property type="match status" value="1"/>
</dbReference>
<reference evidence="2 3" key="1">
    <citation type="submission" date="2014-04" db="EMBL/GenBank/DDBJ databases">
        <authorList>
            <consortium name="DOE Joint Genome Institute"/>
            <person name="Kuo A."/>
            <person name="Martino E."/>
            <person name="Perotto S."/>
            <person name="Kohler A."/>
            <person name="Nagy L.G."/>
            <person name="Floudas D."/>
            <person name="Copeland A."/>
            <person name="Barry K.W."/>
            <person name="Cichocki N."/>
            <person name="Veneault-Fourrey C."/>
            <person name="LaButti K."/>
            <person name="Lindquist E.A."/>
            <person name="Lipzen A."/>
            <person name="Lundell T."/>
            <person name="Morin E."/>
            <person name="Murat C."/>
            <person name="Sun H."/>
            <person name="Tunlid A."/>
            <person name="Henrissat B."/>
            <person name="Grigoriev I.V."/>
            <person name="Hibbett D.S."/>
            <person name="Martin F."/>
            <person name="Nordberg H.P."/>
            <person name="Cantor M.N."/>
            <person name="Hua S.X."/>
        </authorList>
    </citation>
    <scope>NUCLEOTIDE SEQUENCE [LARGE SCALE GENOMIC DNA]</scope>
    <source>
        <strain evidence="2 3">Zn</strain>
    </source>
</reference>
<dbReference type="Proteomes" id="UP000054321">
    <property type="component" value="Unassembled WGS sequence"/>
</dbReference>
<sequence length="283" mass="32521">MLQHTKIETYIKYYLPRCMTADTRAIVCSIEPQHDLIQSACRMLQWIDPERPQKLTDKQTRSVNQHGDVRKLVRQQEVLKQARTAPSDPAYKKLNSEITSKRHRQREALLKKFDQDVKTSLDLSDDIPPTQRRLVDTIITLPGTSLEEETRQRNKAINAVAAHYQFQEGGPVTRGRPSTKQECPTPAKEVDPQVAAAEAEKQALDAAILSVFKEKRPTVCFLYLGEKLIKSFTKPGDLSKHFKRKHLQFISDRDRLECKVCQMPLEHIAHLRNHTLSVHRTVS</sequence>
<accession>A0A0C3GM63</accession>
<dbReference type="HOGENOM" id="CLU_015282_0_0_1"/>
<gene>
    <name evidence="2" type="ORF">OIDMADRAFT_62374</name>
</gene>
<dbReference type="InterPro" id="IPR021842">
    <property type="entry name" value="DUF3435"/>
</dbReference>
<protein>
    <recommendedName>
        <fullName evidence="1">C2H2-type domain-containing protein</fullName>
    </recommendedName>
</protein>
<reference evidence="3" key="2">
    <citation type="submission" date="2015-01" db="EMBL/GenBank/DDBJ databases">
        <title>Evolutionary Origins and Diversification of the Mycorrhizal Mutualists.</title>
        <authorList>
            <consortium name="DOE Joint Genome Institute"/>
            <consortium name="Mycorrhizal Genomics Consortium"/>
            <person name="Kohler A."/>
            <person name="Kuo A."/>
            <person name="Nagy L.G."/>
            <person name="Floudas D."/>
            <person name="Copeland A."/>
            <person name="Barry K.W."/>
            <person name="Cichocki N."/>
            <person name="Veneault-Fourrey C."/>
            <person name="LaButti K."/>
            <person name="Lindquist E.A."/>
            <person name="Lipzen A."/>
            <person name="Lundell T."/>
            <person name="Morin E."/>
            <person name="Murat C."/>
            <person name="Riley R."/>
            <person name="Ohm R."/>
            <person name="Sun H."/>
            <person name="Tunlid A."/>
            <person name="Henrissat B."/>
            <person name="Grigoriev I.V."/>
            <person name="Hibbett D.S."/>
            <person name="Martin F."/>
        </authorList>
    </citation>
    <scope>NUCLEOTIDE SEQUENCE [LARGE SCALE GENOMIC DNA]</scope>
    <source>
        <strain evidence="3">Zn</strain>
    </source>
</reference>
<evidence type="ECO:0000313" key="3">
    <source>
        <dbReference type="Proteomes" id="UP000054321"/>
    </source>
</evidence>
<dbReference type="STRING" id="913774.A0A0C3GM63"/>
<dbReference type="PANTHER" id="PTHR37535">
    <property type="entry name" value="FLUG DOMAIN PROTEIN"/>
    <property type="match status" value="1"/>
</dbReference>
<dbReference type="InterPro" id="IPR013087">
    <property type="entry name" value="Znf_C2H2_type"/>
</dbReference>
<evidence type="ECO:0000313" key="2">
    <source>
        <dbReference type="EMBL" id="KIM92634.1"/>
    </source>
</evidence>
<dbReference type="Pfam" id="PF11917">
    <property type="entry name" value="DUF3435"/>
    <property type="match status" value="1"/>
</dbReference>
<evidence type="ECO:0000259" key="1">
    <source>
        <dbReference type="PROSITE" id="PS00028"/>
    </source>
</evidence>
<dbReference type="OrthoDB" id="3562345at2759"/>
<dbReference type="InParanoid" id="A0A0C3GM63"/>
<feature type="domain" description="C2H2-type" evidence="1">
    <location>
        <begin position="258"/>
        <end position="279"/>
    </location>
</feature>
<proteinExistence type="predicted"/>
<organism evidence="2 3">
    <name type="scientific">Oidiodendron maius (strain Zn)</name>
    <dbReference type="NCBI Taxonomy" id="913774"/>
    <lineage>
        <taxon>Eukaryota</taxon>
        <taxon>Fungi</taxon>
        <taxon>Dikarya</taxon>
        <taxon>Ascomycota</taxon>
        <taxon>Pezizomycotina</taxon>
        <taxon>Leotiomycetes</taxon>
        <taxon>Leotiomycetes incertae sedis</taxon>
        <taxon>Myxotrichaceae</taxon>
        <taxon>Oidiodendron</taxon>
    </lineage>
</organism>